<dbReference type="OrthoDB" id="7682106at2759"/>
<dbReference type="AlphaFoldDB" id="A0A833RT11"/>
<evidence type="ECO:0000313" key="1">
    <source>
        <dbReference type="EMBL" id="KAF3422372.1"/>
    </source>
</evidence>
<gene>
    <name evidence="1" type="ORF">E2986_09065</name>
</gene>
<evidence type="ECO:0000313" key="2">
    <source>
        <dbReference type="Proteomes" id="UP000655588"/>
    </source>
</evidence>
<dbReference type="Proteomes" id="UP000655588">
    <property type="component" value="Unassembled WGS sequence"/>
</dbReference>
<reference evidence="1" key="1">
    <citation type="submission" date="2019-11" db="EMBL/GenBank/DDBJ databases">
        <title>The nuclear and mitochondrial genomes of Frieseomelitta varia - a highly eusocial stingless bee (Meliponini) with a permanently sterile worker caste.</title>
        <authorList>
            <person name="Freitas F.C.P."/>
            <person name="Lourenco A.P."/>
            <person name="Nunes F.M.F."/>
            <person name="Paschoal A.R."/>
            <person name="Abreu F.C.P."/>
            <person name="Barbin F.O."/>
            <person name="Bataglia L."/>
            <person name="Cardoso-Junior C.A.M."/>
            <person name="Cervoni M.S."/>
            <person name="Silva S.R."/>
            <person name="Dalarmi F."/>
            <person name="Del Lama M.A."/>
            <person name="Depintor T.S."/>
            <person name="Ferreira K.M."/>
            <person name="Goria P.S."/>
            <person name="Jaskot M.C."/>
            <person name="Lago D.C."/>
            <person name="Luna-Lucena D."/>
            <person name="Moda L.M."/>
            <person name="Nascimento L."/>
            <person name="Pedrino M."/>
            <person name="Rabico F.O."/>
            <person name="Sanches F.C."/>
            <person name="Santos D.E."/>
            <person name="Santos C.G."/>
            <person name="Vieira J."/>
            <person name="Lopes T.F."/>
            <person name="Barchuk A.R."/>
            <person name="Hartfelder K."/>
            <person name="Simoes Z.L.P."/>
            <person name="Bitondi M.M.G."/>
            <person name="Pinheiro D.G."/>
        </authorList>
    </citation>
    <scope>NUCLEOTIDE SEQUENCE</scope>
    <source>
        <strain evidence="1">USP_RPSP 00005682</strain>
        <tissue evidence="1">Whole individual</tissue>
    </source>
</reference>
<dbReference type="EMBL" id="WNWW01000727">
    <property type="protein sequence ID" value="KAF3422372.1"/>
    <property type="molecule type" value="Genomic_DNA"/>
</dbReference>
<protein>
    <submittedName>
        <fullName evidence="1">Uncharacterized protein</fullName>
    </submittedName>
</protein>
<organism evidence="1 2">
    <name type="scientific">Frieseomelitta varia</name>
    <dbReference type="NCBI Taxonomy" id="561572"/>
    <lineage>
        <taxon>Eukaryota</taxon>
        <taxon>Metazoa</taxon>
        <taxon>Ecdysozoa</taxon>
        <taxon>Arthropoda</taxon>
        <taxon>Hexapoda</taxon>
        <taxon>Insecta</taxon>
        <taxon>Pterygota</taxon>
        <taxon>Neoptera</taxon>
        <taxon>Endopterygota</taxon>
        <taxon>Hymenoptera</taxon>
        <taxon>Apocrita</taxon>
        <taxon>Aculeata</taxon>
        <taxon>Apoidea</taxon>
        <taxon>Anthophila</taxon>
        <taxon>Apidae</taxon>
        <taxon>Frieseomelitta</taxon>
    </lineage>
</organism>
<proteinExistence type="predicted"/>
<sequence>MDSDFDIKIEIQKTLMSIKDITLKIKNELNIINELVKKDGQLHTAVVDASKTLTTVAKDMDIDVENVLSNNEGENESQFNVRDILSSAAFQEKILTCLNNM</sequence>
<comment type="caution">
    <text evidence="1">The sequence shown here is derived from an EMBL/GenBank/DDBJ whole genome shotgun (WGS) entry which is preliminary data.</text>
</comment>
<name>A0A833RT11_9HYME</name>
<accession>A0A833RT11</accession>
<keyword evidence="2" id="KW-1185">Reference proteome</keyword>